<comment type="caution">
    <text evidence="2">The sequence shown here is derived from an EMBL/GenBank/DDBJ whole genome shotgun (WGS) entry which is preliminary data.</text>
</comment>
<dbReference type="PANTHER" id="PTHR46825">
    <property type="entry name" value="D-ALANYL-D-ALANINE-CARBOXYPEPTIDASE/ENDOPEPTIDASE AMPH"/>
    <property type="match status" value="1"/>
</dbReference>
<dbReference type="Proteomes" id="UP000598227">
    <property type="component" value="Unassembled WGS sequence"/>
</dbReference>
<feature type="domain" description="Beta-lactamase-related" evidence="1">
    <location>
        <begin position="41"/>
        <end position="380"/>
    </location>
</feature>
<dbReference type="InterPro" id="IPR012338">
    <property type="entry name" value="Beta-lactam/transpept-like"/>
</dbReference>
<reference evidence="2 3" key="1">
    <citation type="submission" date="2020-09" db="EMBL/GenBank/DDBJ databases">
        <title>Draft Genome Sequence of Aminobacter carboxidus type strain DSM 1086, a soil Gram-negative carboxydobacterium.</title>
        <authorList>
            <person name="Turrini P."/>
            <person name="Tescari M."/>
            <person name="Artuso I."/>
            <person name="Lugli G.A."/>
            <person name="Frangipani E."/>
            <person name="Ventura M."/>
            <person name="Visca P."/>
        </authorList>
    </citation>
    <scope>NUCLEOTIDE SEQUENCE [LARGE SCALE GENOMIC DNA]</scope>
    <source>
        <strain evidence="2 3">DSM 1086</strain>
    </source>
</reference>
<evidence type="ECO:0000259" key="1">
    <source>
        <dbReference type="Pfam" id="PF00144"/>
    </source>
</evidence>
<dbReference type="Gene3D" id="3.40.710.10">
    <property type="entry name" value="DD-peptidase/beta-lactamase superfamily"/>
    <property type="match status" value="1"/>
</dbReference>
<keyword evidence="3" id="KW-1185">Reference proteome</keyword>
<accession>A0ABR9GM95</accession>
<name>A0ABR9GM95_9HYPH</name>
<proteinExistence type="predicted"/>
<evidence type="ECO:0000313" key="3">
    <source>
        <dbReference type="Proteomes" id="UP000598227"/>
    </source>
</evidence>
<dbReference type="Pfam" id="PF00144">
    <property type="entry name" value="Beta-lactamase"/>
    <property type="match status" value="1"/>
</dbReference>
<sequence length="388" mass="41828">MTSTRRSLLKLGLAGLLMPQGHLGFAGEQNPSFDAWRRDFEADIPARMKTANVAGAAMAIASRQDPMLYAGAFGFADLKQQRKLTVDTPMHLASVSKLFTASALVQLFERKSLDLSGDINDFIDFEVRNPHHPQLPITARHLLTHTSSIFDEGHGDVSFPGDPKQSLSDFLRNYLVKGGSTYAPETSFLKAEPGAKWEYSNVAIALAGYVVERISGTSFSSYVKQDMLDPLGVANAHWYIREFGPDVLAKPYTFENGAFVELPQQGYPDVPAGMLRCSVSDLATSLHAMLGGGSNAILSQPASAEMLRRQVDAKIHPYQGLGWTEEETASHKVIGHTGSDNGASNIVALSEDNSQVAALLMNNDGTPESGAFRASVIDDLLAGAKLAS</sequence>
<organism evidence="2 3">
    <name type="scientific">Aminobacter carboxidus</name>
    <dbReference type="NCBI Taxonomy" id="376165"/>
    <lineage>
        <taxon>Bacteria</taxon>
        <taxon>Pseudomonadati</taxon>
        <taxon>Pseudomonadota</taxon>
        <taxon>Alphaproteobacteria</taxon>
        <taxon>Hyphomicrobiales</taxon>
        <taxon>Phyllobacteriaceae</taxon>
        <taxon>Aminobacter</taxon>
    </lineage>
</organism>
<dbReference type="InterPro" id="IPR001466">
    <property type="entry name" value="Beta-lactam-related"/>
</dbReference>
<dbReference type="InterPro" id="IPR050491">
    <property type="entry name" value="AmpC-like"/>
</dbReference>
<gene>
    <name evidence="2" type="ORF">IHE39_10785</name>
</gene>
<dbReference type="SUPFAM" id="SSF56601">
    <property type="entry name" value="beta-lactamase/transpeptidase-like"/>
    <property type="match status" value="1"/>
</dbReference>
<dbReference type="RefSeq" id="WP_192566446.1">
    <property type="nucleotide sequence ID" value="NZ_JACZEP010000002.1"/>
</dbReference>
<dbReference type="PANTHER" id="PTHR46825:SF9">
    <property type="entry name" value="BETA-LACTAMASE-RELATED DOMAIN-CONTAINING PROTEIN"/>
    <property type="match status" value="1"/>
</dbReference>
<protein>
    <submittedName>
        <fullName evidence="2">Beta-lactamase family protein</fullName>
    </submittedName>
</protein>
<evidence type="ECO:0000313" key="2">
    <source>
        <dbReference type="EMBL" id="MBE1204771.1"/>
    </source>
</evidence>
<dbReference type="EMBL" id="JACZEP010000002">
    <property type="protein sequence ID" value="MBE1204771.1"/>
    <property type="molecule type" value="Genomic_DNA"/>
</dbReference>